<dbReference type="PIRSF" id="PIRSF020555">
    <property type="entry name" value="UCP020555"/>
    <property type="match status" value="1"/>
</dbReference>
<gene>
    <name evidence="2" type="ORF">HNP55_001628</name>
</gene>
<protein>
    <recommendedName>
        <fullName evidence="4">DUF4810 domain-containing protein</fullName>
    </recommendedName>
</protein>
<keyword evidence="1" id="KW-0732">Signal</keyword>
<evidence type="ECO:0000256" key="1">
    <source>
        <dbReference type="SAM" id="SignalP"/>
    </source>
</evidence>
<dbReference type="RefSeq" id="WP_184298087.1">
    <property type="nucleotide sequence ID" value="NZ_JACHLP010000003.1"/>
</dbReference>
<feature type="chain" id="PRO_5032947939" description="DUF4810 domain-containing protein" evidence="1">
    <location>
        <begin position="24"/>
        <end position="122"/>
    </location>
</feature>
<dbReference type="AlphaFoldDB" id="A0A840LAF4"/>
<comment type="caution">
    <text evidence="2">The sequence shown here is derived from an EMBL/GenBank/DDBJ whole genome shotgun (WGS) entry which is preliminary data.</text>
</comment>
<dbReference type="Pfam" id="PF16068">
    <property type="entry name" value="DUF4810"/>
    <property type="match status" value="1"/>
</dbReference>
<dbReference type="Proteomes" id="UP000562027">
    <property type="component" value="Unassembled WGS sequence"/>
</dbReference>
<accession>A0A840LAF4</accession>
<reference evidence="2 3" key="1">
    <citation type="submission" date="2020-08" db="EMBL/GenBank/DDBJ databases">
        <title>Functional genomics of gut bacteria from endangered species of beetles.</title>
        <authorList>
            <person name="Carlos-Shanley C."/>
        </authorList>
    </citation>
    <scope>NUCLEOTIDE SEQUENCE [LARGE SCALE GENOMIC DNA]</scope>
    <source>
        <strain evidence="2 3">S00239</strain>
    </source>
</reference>
<evidence type="ECO:0000313" key="2">
    <source>
        <dbReference type="EMBL" id="MBB4843109.1"/>
    </source>
</evidence>
<evidence type="ECO:0000313" key="3">
    <source>
        <dbReference type="Proteomes" id="UP000562027"/>
    </source>
</evidence>
<name>A0A840LAF4_9BURK</name>
<sequence length="122" mass="13367">MKTVVYKWVVLSLALGLGGCATAPKPLYQWSNYQGPVYQYFKDNGASAAEQISLLEAQLQKNKAMGELSPPGLHAHLALLYSKLGNDGAARENLLAERNLFPESAPYIDFLLKNANRPKSDS</sequence>
<proteinExistence type="predicted"/>
<dbReference type="EMBL" id="JACHLP010000003">
    <property type="protein sequence ID" value="MBB4843109.1"/>
    <property type="molecule type" value="Genomic_DNA"/>
</dbReference>
<keyword evidence="3" id="KW-1185">Reference proteome</keyword>
<dbReference type="InterPro" id="IPR014508">
    <property type="entry name" value="UCP020555_TPR-like"/>
</dbReference>
<dbReference type="PROSITE" id="PS51257">
    <property type="entry name" value="PROKAR_LIPOPROTEIN"/>
    <property type="match status" value="1"/>
</dbReference>
<feature type="signal peptide" evidence="1">
    <location>
        <begin position="1"/>
        <end position="23"/>
    </location>
</feature>
<organism evidence="2 3">
    <name type="scientific">Roseateles oligotrophus</name>
    <dbReference type="NCBI Taxonomy" id="1769250"/>
    <lineage>
        <taxon>Bacteria</taxon>
        <taxon>Pseudomonadati</taxon>
        <taxon>Pseudomonadota</taxon>
        <taxon>Betaproteobacteria</taxon>
        <taxon>Burkholderiales</taxon>
        <taxon>Sphaerotilaceae</taxon>
        <taxon>Roseateles</taxon>
    </lineage>
</organism>
<evidence type="ECO:0008006" key="4">
    <source>
        <dbReference type="Google" id="ProtNLM"/>
    </source>
</evidence>